<dbReference type="InterPro" id="IPR017853">
    <property type="entry name" value="GH"/>
</dbReference>
<keyword evidence="5 7" id="KW-0326">Glycosidase</keyword>
<evidence type="ECO:0000256" key="2">
    <source>
        <dbReference type="ARBA" id="ARBA00022729"/>
    </source>
</evidence>
<evidence type="ECO:0000256" key="1">
    <source>
        <dbReference type="ARBA" id="ARBA00009743"/>
    </source>
</evidence>
<dbReference type="SUPFAM" id="SSF49785">
    <property type="entry name" value="Galactose-binding domain-like"/>
    <property type="match status" value="1"/>
</dbReference>
<gene>
    <name evidence="7" type="primary">agaA_4</name>
    <name evidence="7" type="ORF">GALL_121840</name>
</gene>
<dbReference type="Gene3D" id="3.20.20.70">
    <property type="entry name" value="Aldolase class I"/>
    <property type="match status" value="1"/>
</dbReference>
<dbReference type="Gene3D" id="2.60.120.260">
    <property type="entry name" value="Galactose-binding domain-like"/>
    <property type="match status" value="1"/>
</dbReference>
<keyword evidence="2" id="KW-0732">Signal</keyword>
<dbReference type="SUPFAM" id="SSF51445">
    <property type="entry name" value="(Trans)glycosidases"/>
    <property type="match status" value="1"/>
</dbReference>
<keyword evidence="3 7" id="KW-0378">Hydrolase</keyword>
<evidence type="ECO:0000256" key="5">
    <source>
        <dbReference type="ARBA" id="ARBA00023295"/>
    </source>
</evidence>
<comment type="caution">
    <text evidence="7">The sequence shown here is derived from an EMBL/GenBank/DDBJ whole genome shotgun (WGS) entry which is preliminary data.</text>
</comment>
<dbReference type="GO" id="GO:0005509">
    <property type="term" value="F:calcium ion binding"/>
    <property type="evidence" value="ECO:0007669"/>
    <property type="project" value="InterPro"/>
</dbReference>
<dbReference type="Pfam" id="PF17801">
    <property type="entry name" value="Melibiase_C"/>
    <property type="match status" value="1"/>
</dbReference>
<dbReference type="Pfam" id="PF16499">
    <property type="entry name" value="Melibiase_2"/>
    <property type="match status" value="1"/>
</dbReference>
<protein>
    <submittedName>
        <fullName evidence="7">Alpha-galactosidase A</fullName>
        <ecNumber evidence="7">3.2.1.22</ecNumber>
    </submittedName>
</protein>
<dbReference type="Pfam" id="PF05345">
    <property type="entry name" value="He_PIG"/>
    <property type="match status" value="1"/>
</dbReference>
<evidence type="ECO:0000313" key="7">
    <source>
        <dbReference type="EMBL" id="OIR05749.1"/>
    </source>
</evidence>
<evidence type="ECO:0000256" key="3">
    <source>
        <dbReference type="ARBA" id="ARBA00022801"/>
    </source>
</evidence>
<name>A0A1J5SNV1_9ZZZZ</name>
<dbReference type="EMBL" id="MLJW01000048">
    <property type="protein sequence ID" value="OIR05749.1"/>
    <property type="molecule type" value="Genomic_DNA"/>
</dbReference>
<dbReference type="GO" id="GO:0016020">
    <property type="term" value="C:membrane"/>
    <property type="evidence" value="ECO:0007669"/>
    <property type="project" value="InterPro"/>
</dbReference>
<dbReference type="EC" id="3.2.1.22" evidence="7"/>
<dbReference type="GO" id="GO:0005975">
    <property type="term" value="P:carbohydrate metabolic process"/>
    <property type="evidence" value="ECO:0007669"/>
    <property type="project" value="InterPro"/>
</dbReference>
<keyword evidence="4" id="KW-1015">Disulfide bond</keyword>
<dbReference type="InterPro" id="IPR041233">
    <property type="entry name" value="Melibiase_C"/>
</dbReference>
<evidence type="ECO:0000259" key="6">
    <source>
        <dbReference type="Pfam" id="PF17801"/>
    </source>
</evidence>
<evidence type="ECO:0000256" key="4">
    <source>
        <dbReference type="ARBA" id="ARBA00023157"/>
    </source>
</evidence>
<sequence length="723" mass="80873">MKKWITLLATIFSLHLFAQQDIKLGEAKFKTGDNSNWKELSCDDSQWGTIKTSVNWEYQGYPDYNGYAWYRFHFKLPSSIKDKSLWKDSLRIALGKIDDNDETYLNGVLIGKTQGWNIFREYHIATNNPAILWDADNVIAVKVFDSGGGGGMYGDNQHINIMDIIDGINVNLQFSATEAAIVIHNSVSKKIEGKLIATVTDPEKNKVLENIIQQVSVNPGKNVSVKTTTNISKRLLITANFEESLTHKTIRISRTTPYILTPAPSAFPKINGATVFGVRPGSPVLYKIAATGEKPLHYAIENLPEGLKVDAATGIITGTIKLPGTYTMKLKAKNSKGMAARTFKIKVGDVLALTPPMGWNSWNCWGLSVSTEKVESSAKALIDKGLIDHGWNFINIDDGWEEPIRDANGNVISNSKFPDMKALSDWLHSNGLKFGIYSSPGPKTCGGYLGSYQHEINDATTYAKWGVDYLKYDWCSYEIIAGKDTTLATYQKPYAFMRDALLKQNRDIVFSLCQYGMKNVWEWGDKVNGNCWRTTGDIEDTWESLKSIGFSQTVQHKYTKPGRWSDPDMLIVGQVGWGENLHPTRLTPDEQYTHISLWSLLSAPLLIGCDISKLDDFTLNLLSNDEVLAVNQDALGKEAKQVLKNGTFQVWVKELEDGSHAVGIFNLSDNYQTIQINWNDIELKKATAKKVRDLWRQKDLGIFKNLFGTKVAPHGVTLIKVVD</sequence>
<dbReference type="PANTHER" id="PTHR11452">
    <property type="entry name" value="ALPHA-GALACTOSIDASE/ALPHA-N-ACETYLGALACTOSAMINIDASE"/>
    <property type="match status" value="1"/>
</dbReference>
<dbReference type="InterPro" id="IPR013780">
    <property type="entry name" value="Glyco_hydro_b"/>
</dbReference>
<dbReference type="InterPro" id="IPR013785">
    <property type="entry name" value="Aldolase_TIM"/>
</dbReference>
<comment type="similarity">
    <text evidence="1">Belongs to the glycosyl hydrolase 27 family.</text>
</comment>
<dbReference type="InterPro" id="IPR002241">
    <property type="entry name" value="Glyco_hydro_27"/>
</dbReference>
<organism evidence="7">
    <name type="scientific">mine drainage metagenome</name>
    <dbReference type="NCBI Taxonomy" id="410659"/>
    <lineage>
        <taxon>unclassified sequences</taxon>
        <taxon>metagenomes</taxon>
        <taxon>ecological metagenomes</taxon>
    </lineage>
</organism>
<dbReference type="SUPFAM" id="SSF51011">
    <property type="entry name" value="Glycosyl hydrolase domain"/>
    <property type="match status" value="1"/>
</dbReference>
<reference evidence="7" key="1">
    <citation type="submission" date="2016-10" db="EMBL/GenBank/DDBJ databases">
        <title>Sequence of Gallionella enrichment culture.</title>
        <authorList>
            <person name="Poehlein A."/>
            <person name="Muehling M."/>
            <person name="Daniel R."/>
        </authorList>
    </citation>
    <scope>NUCLEOTIDE SEQUENCE</scope>
</reference>
<accession>A0A1J5SNV1</accession>
<dbReference type="Gene3D" id="2.60.40.10">
    <property type="entry name" value="Immunoglobulins"/>
    <property type="match status" value="1"/>
</dbReference>
<proteinExistence type="inferred from homology"/>
<feature type="domain" description="Alpha galactosidase C-terminal" evidence="6">
    <location>
        <begin position="646"/>
        <end position="721"/>
    </location>
</feature>
<dbReference type="InterPro" id="IPR015919">
    <property type="entry name" value="Cadherin-like_sf"/>
</dbReference>
<dbReference type="PANTHER" id="PTHR11452:SF75">
    <property type="entry name" value="ALPHA-GALACTOSIDASE MEL1"/>
    <property type="match status" value="1"/>
</dbReference>
<dbReference type="CDD" id="cd14792">
    <property type="entry name" value="GH27"/>
    <property type="match status" value="1"/>
</dbReference>
<dbReference type="GO" id="GO:0004557">
    <property type="term" value="F:alpha-galactosidase activity"/>
    <property type="evidence" value="ECO:0007669"/>
    <property type="project" value="UniProtKB-EC"/>
</dbReference>
<dbReference type="InterPro" id="IPR013783">
    <property type="entry name" value="Ig-like_fold"/>
</dbReference>
<dbReference type="FunFam" id="2.60.40.1180:FF:000008">
    <property type="entry name" value="Alpha-galactosidase"/>
    <property type="match status" value="1"/>
</dbReference>
<dbReference type="InterPro" id="IPR008979">
    <property type="entry name" value="Galactose-bd-like_sf"/>
</dbReference>
<dbReference type="PRINTS" id="PR00740">
    <property type="entry name" value="GLHYDRLASE27"/>
</dbReference>
<dbReference type="Gene3D" id="2.60.40.1180">
    <property type="entry name" value="Golgi alpha-mannosidase II"/>
    <property type="match status" value="1"/>
</dbReference>
<dbReference type="AlphaFoldDB" id="A0A1J5SNV1"/>
<dbReference type="SUPFAM" id="SSF49313">
    <property type="entry name" value="Cadherin-like"/>
    <property type="match status" value="1"/>
</dbReference>